<feature type="compositionally biased region" description="Acidic residues" evidence="1">
    <location>
        <begin position="200"/>
        <end position="209"/>
    </location>
</feature>
<comment type="caution">
    <text evidence="2">The sequence shown here is derived from an EMBL/GenBank/DDBJ whole genome shotgun (WGS) entry which is preliminary data.</text>
</comment>
<accession>A0AAN6XRL5</accession>
<sequence>MAKNRIRNEWPFGRLFTGPFPHFKALPGCPWSREQLGEQDGEQSERQSRDKEAFQRARQKIEEALRGFGPKRWSGNATSASLQEGGKKTEEDENKDLLDAMGTLKLDGLSQHLLYALVQDLGEKTEEHENQELEAFDEQVLANVKNNLEKEKMKLKDESSALEFVKREIEKKENQIRRRGAALAAREARSKGKGKGVELQDYEDEDEDGGFPSGSNPRPPTPIP</sequence>
<keyword evidence="3" id="KW-1185">Reference proteome</keyword>
<name>A0AAN6XRL5_9PEZI</name>
<organism evidence="2 3">
    <name type="scientific">Triangularia verruculosa</name>
    <dbReference type="NCBI Taxonomy" id="2587418"/>
    <lineage>
        <taxon>Eukaryota</taxon>
        <taxon>Fungi</taxon>
        <taxon>Dikarya</taxon>
        <taxon>Ascomycota</taxon>
        <taxon>Pezizomycotina</taxon>
        <taxon>Sordariomycetes</taxon>
        <taxon>Sordariomycetidae</taxon>
        <taxon>Sordariales</taxon>
        <taxon>Podosporaceae</taxon>
        <taxon>Triangularia</taxon>
    </lineage>
</organism>
<feature type="compositionally biased region" description="Basic and acidic residues" evidence="1">
    <location>
        <begin position="43"/>
        <end position="65"/>
    </location>
</feature>
<protein>
    <submittedName>
        <fullName evidence="2">Uncharacterized protein</fullName>
    </submittedName>
</protein>
<reference evidence="2" key="2">
    <citation type="submission" date="2023-05" db="EMBL/GenBank/DDBJ databases">
        <authorList>
            <consortium name="Lawrence Berkeley National Laboratory"/>
            <person name="Steindorff A."/>
            <person name="Hensen N."/>
            <person name="Bonometti L."/>
            <person name="Westerberg I."/>
            <person name="Brannstrom I.O."/>
            <person name="Guillou S."/>
            <person name="Cros-Aarteil S."/>
            <person name="Calhoun S."/>
            <person name="Haridas S."/>
            <person name="Kuo A."/>
            <person name="Mondo S."/>
            <person name="Pangilinan J."/>
            <person name="Riley R."/>
            <person name="Labutti K."/>
            <person name="Andreopoulos B."/>
            <person name="Lipzen A."/>
            <person name="Chen C."/>
            <person name="Yanf M."/>
            <person name="Daum C."/>
            <person name="Ng V."/>
            <person name="Clum A."/>
            <person name="Ohm R."/>
            <person name="Martin F."/>
            <person name="Silar P."/>
            <person name="Natvig D."/>
            <person name="Lalanne C."/>
            <person name="Gautier V."/>
            <person name="Ament-Velasquez S.L."/>
            <person name="Kruys A."/>
            <person name="Hutchinson M.I."/>
            <person name="Powell A.J."/>
            <person name="Barry K."/>
            <person name="Miller A.N."/>
            <person name="Grigoriev I.V."/>
            <person name="Debuchy R."/>
            <person name="Gladieux P."/>
            <person name="Thoren M.H."/>
            <person name="Johannesson H."/>
        </authorList>
    </citation>
    <scope>NUCLEOTIDE SEQUENCE</scope>
    <source>
        <strain evidence="2">CBS 315.58</strain>
    </source>
</reference>
<gene>
    <name evidence="2" type="ORF">QBC40DRAFT_260983</name>
</gene>
<dbReference type="Proteomes" id="UP001303160">
    <property type="component" value="Unassembled WGS sequence"/>
</dbReference>
<feature type="compositionally biased region" description="Basic and acidic residues" evidence="1">
    <location>
        <begin position="186"/>
        <end position="198"/>
    </location>
</feature>
<dbReference type="EMBL" id="MU863877">
    <property type="protein sequence ID" value="KAK4205335.1"/>
    <property type="molecule type" value="Genomic_DNA"/>
</dbReference>
<proteinExistence type="predicted"/>
<dbReference type="AlphaFoldDB" id="A0AAN6XRL5"/>
<feature type="region of interest" description="Disordered" evidence="1">
    <location>
        <begin position="174"/>
        <end position="224"/>
    </location>
</feature>
<evidence type="ECO:0000313" key="3">
    <source>
        <dbReference type="Proteomes" id="UP001303160"/>
    </source>
</evidence>
<evidence type="ECO:0000313" key="2">
    <source>
        <dbReference type="EMBL" id="KAK4205335.1"/>
    </source>
</evidence>
<feature type="region of interest" description="Disordered" evidence="1">
    <location>
        <begin position="27"/>
        <end position="93"/>
    </location>
</feature>
<evidence type="ECO:0000256" key="1">
    <source>
        <dbReference type="SAM" id="MobiDB-lite"/>
    </source>
</evidence>
<reference evidence="2" key="1">
    <citation type="journal article" date="2023" name="Mol. Phylogenet. Evol.">
        <title>Genome-scale phylogeny and comparative genomics of the fungal order Sordariales.</title>
        <authorList>
            <person name="Hensen N."/>
            <person name="Bonometti L."/>
            <person name="Westerberg I."/>
            <person name="Brannstrom I.O."/>
            <person name="Guillou S."/>
            <person name="Cros-Aarteil S."/>
            <person name="Calhoun S."/>
            <person name="Haridas S."/>
            <person name="Kuo A."/>
            <person name="Mondo S."/>
            <person name="Pangilinan J."/>
            <person name="Riley R."/>
            <person name="LaButti K."/>
            <person name="Andreopoulos B."/>
            <person name="Lipzen A."/>
            <person name="Chen C."/>
            <person name="Yan M."/>
            <person name="Daum C."/>
            <person name="Ng V."/>
            <person name="Clum A."/>
            <person name="Steindorff A."/>
            <person name="Ohm R.A."/>
            <person name="Martin F."/>
            <person name="Silar P."/>
            <person name="Natvig D.O."/>
            <person name="Lalanne C."/>
            <person name="Gautier V."/>
            <person name="Ament-Velasquez S.L."/>
            <person name="Kruys A."/>
            <person name="Hutchinson M.I."/>
            <person name="Powell A.J."/>
            <person name="Barry K."/>
            <person name="Miller A.N."/>
            <person name="Grigoriev I.V."/>
            <person name="Debuchy R."/>
            <person name="Gladieux P."/>
            <person name="Hiltunen Thoren M."/>
            <person name="Johannesson H."/>
        </authorList>
    </citation>
    <scope>NUCLEOTIDE SEQUENCE</scope>
    <source>
        <strain evidence="2">CBS 315.58</strain>
    </source>
</reference>